<protein>
    <submittedName>
        <fullName evidence="1">Uncharacterized protein</fullName>
    </submittedName>
</protein>
<dbReference type="Proteomes" id="UP001448207">
    <property type="component" value="Unassembled WGS sequence"/>
</dbReference>
<evidence type="ECO:0000313" key="2">
    <source>
        <dbReference type="Proteomes" id="UP001448207"/>
    </source>
</evidence>
<reference evidence="1 2" key="1">
    <citation type="submission" date="2024-04" db="EMBL/GenBank/DDBJ databases">
        <title>Symmetric and asymmetric DNA N6-adenine methylation regulates different biological responses in Mucorales.</title>
        <authorList>
            <consortium name="Lawrence Berkeley National Laboratory"/>
            <person name="Lax C."/>
            <person name="Mondo S.J."/>
            <person name="Osorio-Concepcion M."/>
            <person name="Muszewska A."/>
            <person name="Corrochano-Luque M."/>
            <person name="Gutierrez G."/>
            <person name="Riley R."/>
            <person name="Lipzen A."/>
            <person name="Guo J."/>
            <person name="Hundley H."/>
            <person name="Amirebrahimi M."/>
            <person name="Ng V."/>
            <person name="Lorenzo-Gutierrez D."/>
            <person name="Binder U."/>
            <person name="Yang J."/>
            <person name="Song Y."/>
            <person name="Canovas D."/>
            <person name="Navarro E."/>
            <person name="Freitag M."/>
            <person name="Gabaldon T."/>
            <person name="Grigoriev I.V."/>
            <person name="Corrochano L.M."/>
            <person name="Nicolas F.E."/>
            <person name="Garre V."/>
        </authorList>
    </citation>
    <scope>NUCLEOTIDE SEQUENCE [LARGE SCALE GENOMIC DNA]</scope>
    <source>
        <strain evidence="1 2">L51</strain>
    </source>
</reference>
<dbReference type="EMBL" id="JBCLYO010000002">
    <property type="protein sequence ID" value="KAL0092761.1"/>
    <property type="molecule type" value="Genomic_DNA"/>
</dbReference>
<proteinExistence type="predicted"/>
<name>A0ABR3BB61_PHYBL</name>
<evidence type="ECO:0000313" key="1">
    <source>
        <dbReference type="EMBL" id="KAL0092761.1"/>
    </source>
</evidence>
<comment type="caution">
    <text evidence="1">The sequence shown here is derived from an EMBL/GenBank/DDBJ whole genome shotgun (WGS) entry which is preliminary data.</text>
</comment>
<sequence>MSNFTTNESALNSLIALLGERKEQPNDSELEARFYEQVIIYLLSDRSDHWWCDPSVAPIARESLWFFSLPEHENILQYKKKLSTQLQKCIHCVQEYHSSKKIVRQT</sequence>
<keyword evidence="2" id="KW-1185">Reference proteome</keyword>
<accession>A0ABR3BB61</accession>
<organism evidence="1 2">
    <name type="scientific">Phycomyces blakesleeanus</name>
    <dbReference type="NCBI Taxonomy" id="4837"/>
    <lineage>
        <taxon>Eukaryota</taxon>
        <taxon>Fungi</taxon>
        <taxon>Fungi incertae sedis</taxon>
        <taxon>Mucoromycota</taxon>
        <taxon>Mucoromycotina</taxon>
        <taxon>Mucoromycetes</taxon>
        <taxon>Mucorales</taxon>
        <taxon>Phycomycetaceae</taxon>
        <taxon>Phycomyces</taxon>
    </lineage>
</organism>
<gene>
    <name evidence="1" type="ORF">J3Q64DRAFT_1229495</name>
</gene>